<name>A0AAV6ME35_9ROSI</name>
<evidence type="ECO:0000313" key="3">
    <source>
        <dbReference type="Proteomes" id="UP000685013"/>
    </source>
</evidence>
<keyword evidence="3" id="KW-1185">Reference proteome</keyword>
<evidence type="ECO:0000313" key="2">
    <source>
        <dbReference type="EMBL" id="KAG6579568.1"/>
    </source>
</evidence>
<proteinExistence type="predicted"/>
<comment type="caution">
    <text evidence="2">The sequence shown here is derived from an EMBL/GenBank/DDBJ whole genome shotgun (WGS) entry which is preliminary data.</text>
</comment>
<dbReference type="Proteomes" id="UP000685013">
    <property type="component" value="Chromosome 15"/>
</dbReference>
<feature type="non-terminal residue" evidence="2">
    <location>
        <position position="1"/>
    </location>
</feature>
<organism evidence="2 3">
    <name type="scientific">Cucurbita argyrosperma subsp. sororia</name>
    <dbReference type="NCBI Taxonomy" id="37648"/>
    <lineage>
        <taxon>Eukaryota</taxon>
        <taxon>Viridiplantae</taxon>
        <taxon>Streptophyta</taxon>
        <taxon>Embryophyta</taxon>
        <taxon>Tracheophyta</taxon>
        <taxon>Spermatophyta</taxon>
        <taxon>Magnoliopsida</taxon>
        <taxon>eudicotyledons</taxon>
        <taxon>Gunneridae</taxon>
        <taxon>Pentapetalae</taxon>
        <taxon>rosids</taxon>
        <taxon>fabids</taxon>
        <taxon>Cucurbitales</taxon>
        <taxon>Cucurbitaceae</taxon>
        <taxon>Cucurbiteae</taxon>
        <taxon>Cucurbita</taxon>
    </lineage>
</organism>
<sequence>MGCSCSKRIEATVDVYRPAPASFAVFDINAIEEPWVEVMEEPPPLPAAPPVKEEKAGAVPVSILEKLSGVWRPRFLTLGKKSVRPLKTSSPPSADETRTEPRPVAQTGSNRSKKTYF</sequence>
<dbReference type="AlphaFoldDB" id="A0AAV6ME35"/>
<evidence type="ECO:0000256" key="1">
    <source>
        <dbReference type="SAM" id="MobiDB-lite"/>
    </source>
</evidence>
<protein>
    <submittedName>
        <fullName evidence="2">Uncharacterized protein</fullName>
    </submittedName>
</protein>
<reference evidence="2 3" key="1">
    <citation type="journal article" date="2021" name="Hortic Res">
        <title>The domestication of Cucurbita argyrosperma as revealed by the genome of its wild relative.</title>
        <authorList>
            <person name="Barrera-Redondo J."/>
            <person name="Sanchez-de la Vega G."/>
            <person name="Aguirre-Liguori J.A."/>
            <person name="Castellanos-Morales G."/>
            <person name="Gutierrez-Guerrero Y.T."/>
            <person name="Aguirre-Dugua X."/>
            <person name="Aguirre-Planter E."/>
            <person name="Tenaillon M.I."/>
            <person name="Lira-Saade R."/>
            <person name="Eguiarte L.E."/>
        </authorList>
    </citation>
    <scope>NUCLEOTIDE SEQUENCE [LARGE SCALE GENOMIC DNA]</scope>
    <source>
        <strain evidence="2">JBR-2021</strain>
    </source>
</reference>
<feature type="region of interest" description="Disordered" evidence="1">
    <location>
        <begin position="82"/>
        <end position="117"/>
    </location>
</feature>
<accession>A0AAV6ME35</accession>
<gene>
    <name evidence="2" type="ORF">SDJN03_24016</name>
</gene>
<dbReference type="EMBL" id="JAGKQH010000015">
    <property type="protein sequence ID" value="KAG6579568.1"/>
    <property type="molecule type" value="Genomic_DNA"/>
</dbReference>